<reference evidence="3 4" key="1">
    <citation type="submission" date="2019-03" db="EMBL/GenBank/DDBJ databases">
        <title>Draft Genome Sequence of Desulfosporosinus fructosivorans Strain 63.6F, Isolated from Marine Sediment in the Baltic Sea.</title>
        <authorList>
            <person name="Hausmann B."/>
            <person name="Vandieken V."/>
            <person name="Pjevac P."/>
            <person name="Schreck K."/>
            <person name="Herbold C.W."/>
            <person name="Loy A."/>
        </authorList>
    </citation>
    <scope>NUCLEOTIDE SEQUENCE [LARGE SCALE GENOMIC DNA]</scope>
    <source>
        <strain evidence="3 4">63.6F</strain>
    </source>
</reference>
<dbReference type="CDD" id="cd05233">
    <property type="entry name" value="SDR_c"/>
    <property type="match status" value="1"/>
</dbReference>
<dbReference type="RefSeq" id="WP_135552731.1">
    <property type="nucleotide sequence ID" value="NZ_SPQQ01000023.1"/>
</dbReference>
<keyword evidence="2" id="KW-0560">Oxidoreductase</keyword>
<dbReference type="Proteomes" id="UP000298460">
    <property type="component" value="Unassembled WGS sequence"/>
</dbReference>
<dbReference type="AlphaFoldDB" id="A0A4Z0QYX8"/>
<comment type="caution">
    <text evidence="3">The sequence shown here is derived from an EMBL/GenBank/DDBJ whole genome shotgun (WGS) entry which is preliminary data.</text>
</comment>
<evidence type="ECO:0000313" key="4">
    <source>
        <dbReference type="Proteomes" id="UP000298460"/>
    </source>
</evidence>
<dbReference type="Pfam" id="PF00106">
    <property type="entry name" value="adh_short"/>
    <property type="match status" value="1"/>
</dbReference>
<dbReference type="SUPFAM" id="SSF51735">
    <property type="entry name" value="NAD(P)-binding Rossmann-fold domains"/>
    <property type="match status" value="1"/>
</dbReference>
<proteinExistence type="inferred from homology"/>
<evidence type="ECO:0000313" key="3">
    <source>
        <dbReference type="EMBL" id="TGE34957.1"/>
    </source>
</evidence>
<organism evidence="3 4">
    <name type="scientific">Desulfosporosinus fructosivorans</name>
    <dbReference type="NCBI Taxonomy" id="2018669"/>
    <lineage>
        <taxon>Bacteria</taxon>
        <taxon>Bacillati</taxon>
        <taxon>Bacillota</taxon>
        <taxon>Clostridia</taxon>
        <taxon>Eubacteriales</taxon>
        <taxon>Desulfitobacteriaceae</taxon>
        <taxon>Desulfosporosinus</taxon>
    </lineage>
</organism>
<dbReference type="PANTHER" id="PTHR42760:SF115">
    <property type="entry name" value="3-OXOACYL-[ACYL-CARRIER-PROTEIN] REDUCTASE FABG"/>
    <property type="match status" value="1"/>
</dbReference>
<dbReference type="PRINTS" id="PR00081">
    <property type="entry name" value="GDHRDH"/>
</dbReference>
<evidence type="ECO:0000256" key="2">
    <source>
        <dbReference type="ARBA" id="ARBA00023002"/>
    </source>
</evidence>
<dbReference type="Pfam" id="PF13561">
    <property type="entry name" value="adh_short_C2"/>
    <property type="match status" value="1"/>
</dbReference>
<dbReference type="EMBL" id="SPQQ01000023">
    <property type="protein sequence ID" value="TGE34957.1"/>
    <property type="molecule type" value="Genomic_DNA"/>
</dbReference>
<protein>
    <submittedName>
        <fullName evidence="3">SDR family oxidoreductase</fullName>
    </submittedName>
</protein>
<keyword evidence="4" id="KW-1185">Reference proteome</keyword>
<dbReference type="PANTHER" id="PTHR42760">
    <property type="entry name" value="SHORT-CHAIN DEHYDROGENASES/REDUCTASES FAMILY MEMBER"/>
    <property type="match status" value="1"/>
</dbReference>
<name>A0A4Z0QYX8_9FIRM</name>
<sequence>MKNVCVITGGGSGMGFAAAKLAGKDHYIIISGRNVEKLQSAIDELKAEGIEAEAFACDVSDFESVTRLAERAAEVGKIDAVIHSAGLSPHMGEAQKIMEVNALGTINVNEVFSAKMGKGTCILDVASTSAYMLPDEALPVSNYELSFTDKEQFIKKMVDAVKHFPEHMHSSMAYPISKNFVIWYAKKCAALYGDKGIRVVSVSPGNIETPMGKLESEEGDKFTKCCAIKRFGYAEEVAYLLTSCIDKRNGFLTGTDILCDGGLVSGMKSMKK</sequence>
<dbReference type="Gene3D" id="3.40.50.720">
    <property type="entry name" value="NAD(P)-binding Rossmann-like Domain"/>
    <property type="match status" value="1"/>
</dbReference>
<gene>
    <name evidence="3" type="ORF">E4K67_27790</name>
</gene>
<accession>A0A4Z0QYX8</accession>
<evidence type="ECO:0000256" key="1">
    <source>
        <dbReference type="ARBA" id="ARBA00006484"/>
    </source>
</evidence>
<dbReference type="OrthoDB" id="9803333at2"/>
<comment type="similarity">
    <text evidence="1">Belongs to the short-chain dehydrogenases/reductases (SDR) family.</text>
</comment>
<dbReference type="InterPro" id="IPR002347">
    <property type="entry name" value="SDR_fam"/>
</dbReference>
<dbReference type="InterPro" id="IPR036291">
    <property type="entry name" value="NAD(P)-bd_dom_sf"/>
</dbReference>
<dbReference type="GO" id="GO:0016616">
    <property type="term" value="F:oxidoreductase activity, acting on the CH-OH group of donors, NAD or NADP as acceptor"/>
    <property type="evidence" value="ECO:0007669"/>
    <property type="project" value="TreeGrafter"/>
</dbReference>